<accession>A0A6A7G726</accession>
<dbReference type="GO" id="GO:0007040">
    <property type="term" value="P:lysosome organization"/>
    <property type="evidence" value="ECO:0007669"/>
    <property type="project" value="TreeGrafter"/>
</dbReference>
<keyword evidence="6" id="KW-0862">Zinc</keyword>
<dbReference type="GO" id="GO:0006904">
    <property type="term" value="P:vesicle docking involved in exocytosis"/>
    <property type="evidence" value="ECO:0007669"/>
    <property type="project" value="TreeGrafter"/>
</dbReference>
<dbReference type="Pfam" id="PF05131">
    <property type="entry name" value="Pep3_Vps18"/>
    <property type="match status" value="1"/>
</dbReference>
<keyword evidence="9" id="KW-0175">Coiled coil</keyword>
<dbReference type="EMBL" id="IACT01006452">
    <property type="protein sequence ID" value="LAC25585.1"/>
    <property type="molecule type" value="mRNA"/>
</dbReference>
<sequence length="975" mass="111519">MASIFDQYESQQRIQQATQEVTGSSKSSVATALFRNLKLEDDSPIFSKQRINFQPNSDIVQLVVSNNRLVLALMNNILIRINLLQPQDIEEIDLSRYCSQKGKVYKLFLDASGQHLIVSLSNNTNGDPLDTLYIPWQTKKVRVINKLKSHMISSVAWSQRNSSEMLTGPIVCGTMKALLFEIELSSDESMFQSGLEPYCKQLVDLGKREEITGVEILPCPTDDLEYVILCCTKSRLYSFRGHITSTENRPLFLGVFSNYKDSLDNYVEFKGNNSTAALKLYYQPSTMMANSFAWTTSHGVYYGVFNWSLQGSSIGDETKLLKVARDPGSSKLLSQDGVGLVVTPFHLLIPHDNEISVVCVLSEKVLVNDRIPNECGAAVGISQDSIKGTIWLYASKGIFKCKMDREDRNVWKTYLDQHKFEQSRKYCYGDQMKLLQVRMKEAELLFEKGDYVESAKLFAYTLVPFEQVFFKLNSVEDDTGLRVFLMEKLNMLAENEKGQYSLVALIMLEYYFKRLGQIRDNTSEGSNEYNKLNNEFEAFLNKPRILKTLKENSNAVYHLLSSHADKTNIIKICRLIKAYNRVVTHLINTNRHMEALEILSEHSSEDLMLQHLPTLLKAIPVPTVEFIISKGHKLDPLKMVPILIQVHASRGCSSEVKRYLEHCIDDMERTESVLHNFLITIYATEYPSKLLPYLKLQGDNMDSVCYDTKLALRECLAVKQDIAAVHILTVMGMYQEAVELALKTDVDLAKATAERQRNTPQLCKKLWLLITRFLVEKSQDVEKALAIMKECELIKIEDILPFFPDFVTIDLFKDAICQSLNQYNKEIEQLKEEMEEASGIADEMRADITLLKQEHTSISPDDTCIECSTGLLDRPFYIFQCTHKFHQDCLCDAVLEYMTAPEKQQVLQLRARLLSLSSDDGRISRSAYEERARVRAQLDDLVACECLYCGDRFVECIDRPFLAEQDWRKVVDDWN</sequence>
<organism evidence="12">
    <name type="scientific">Hirondellea gigas</name>
    <dbReference type="NCBI Taxonomy" id="1518452"/>
    <lineage>
        <taxon>Eukaryota</taxon>
        <taxon>Metazoa</taxon>
        <taxon>Ecdysozoa</taxon>
        <taxon>Arthropoda</taxon>
        <taxon>Crustacea</taxon>
        <taxon>Multicrustacea</taxon>
        <taxon>Malacostraca</taxon>
        <taxon>Eumalacostraca</taxon>
        <taxon>Peracarida</taxon>
        <taxon>Amphipoda</taxon>
        <taxon>Amphilochidea</taxon>
        <taxon>Lysianassida</taxon>
        <taxon>Lysianassidira</taxon>
        <taxon>Lysianassoidea</taxon>
        <taxon>Lysianassidae</taxon>
        <taxon>Hirondellea</taxon>
    </lineage>
</organism>
<dbReference type="GO" id="GO:0006886">
    <property type="term" value="P:intracellular protein transport"/>
    <property type="evidence" value="ECO:0007669"/>
    <property type="project" value="UniProtKB-UniRule"/>
</dbReference>
<protein>
    <recommendedName>
        <fullName evidence="3">Vacuolar protein sorting-associated protein 18 homolog</fullName>
    </recommendedName>
</protein>
<dbReference type="PANTHER" id="PTHR23323">
    <property type="entry name" value="VACUOLAR PROTEIN SORTING-ASSOCIATED PROTEIN"/>
    <property type="match status" value="1"/>
</dbReference>
<evidence type="ECO:0000256" key="3">
    <source>
        <dbReference type="ARBA" id="ARBA00017338"/>
    </source>
</evidence>
<comment type="similarity">
    <text evidence="2">Belongs to the VPS18 family.</text>
</comment>
<dbReference type="GO" id="GO:0007032">
    <property type="term" value="P:endosome organization"/>
    <property type="evidence" value="ECO:0007669"/>
    <property type="project" value="TreeGrafter"/>
</dbReference>
<evidence type="ECO:0000259" key="11">
    <source>
        <dbReference type="Pfam" id="PF26148"/>
    </source>
</evidence>
<proteinExistence type="evidence at transcript level"/>
<evidence type="ECO:0000256" key="9">
    <source>
        <dbReference type="SAM" id="Coils"/>
    </source>
</evidence>
<feature type="domain" description="Pep3/Vps18 beta-propeller" evidence="10">
    <location>
        <begin position="44"/>
        <end position="402"/>
    </location>
</feature>
<evidence type="ECO:0000256" key="6">
    <source>
        <dbReference type="ARBA" id="ARBA00022833"/>
    </source>
</evidence>
<evidence type="ECO:0000256" key="4">
    <source>
        <dbReference type="ARBA" id="ARBA00022723"/>
    </source>
</evidence>
<evidence type="ECO:0000313" key="12">
    <source>
        <dbReference type="EMBL" id="LAC25585.1"/>
    </source>
</evidence>
<feature type="domain" description="Pep3/Vps18 RING C-terminal" evidence="11">
    <location>
        <begin position="859"/>
        <end position="951"/>
    </location>
</feature>
<evidence type="ECO:0000259" key="10">
    <source>
        <dbReference type="Pfam" id="PF05131"/>
    </source>
</evidence>
<dbReference type="GO" id="GO:0048284">
    <property type="term" value="P:organelle fusion"/>
    <property type="evidence" value="ECO:0007669"/>
    <property type="project" value="TreeGrafter"/>
</dbReference>
<dbReference type="GO" id="GO:0031902">
    <property type="term" value="C:late endosome membrane"/>
    <property type="evidence" value="ECO:0007669"/>
    <property type="project" value="UniProtKB-SubCell"/>
</dbReference>
<comment type="subcellular location">
    <subcellularLocation>
        <location evidence="1">Late endosome membrane</location>
        <topology evidence="1">Peripheral membrane protein</topology>
        <orientation evidence="1">Cytoplasmic side</orientation>
    </subcellularLocation>
</comment>
<dbReference type="InterPro" id="IPR000547">
    <property type="entry name" value="Clathrin_H-chain/VPS_repeat"/>
</dbReference>
<feature type="repeat" description="CHCR" evidence="8">
    <location>
        <begin position="627"/>
        <end position="783"/>
    </location>
</feature>
<dbReference type="AlphaFoldDB" id="A0A6A7G726"/>
<dbReference type="GO" id="GO:0030897">
    <property type="term" value="C:HOPS complex"/>
    <property type="evidence" value="ECO:0007669"/>
    <property type="project" value="TreeGrafter"/>
</dbReference>
<evidence type="ECO:0000256" key="8">
    <source>
        <dbReference type="PROSITE-ProRule" id="PRU01006"/>
    </source>
</evidence>
<evidence type="ECO:0000256" key="1">
    <source>
        <dbReference type="ARBA" id="ARBA00004492"/>
    </source>
</evidence>
<keyword evidence="7" id="KW-0472">Membrane</keyword>
<dbReference type="PROSITE" id="PS50236">
    <property type="entry name" value="CHCR"/>
    <property type="match status" value="1"/>
</dbReference>
<dbReference type="InterPro" id="IPR007810">
    <property type="entry name" value="Pep3/Vps18_beta-prop"/>
</dbReference>
<evidence type="ECO:0000256" key="7">
    <source>
        <dbReference type="ARBA" id="ARBA00023136"/>
    </source>
</evidence>
<dbReference type="PANTHER" id="PTHR23323:SF26">
    <property type="entry name" value="VACUOLAR PROTEIN SORTING-ASSOCIATED PROTEIN 18 HOMOLOG"/>
    <property type="match status" value="1"/>
</dbReference>
<reference evidence="12" key="1">
    <citation type="submission" date="2017-11" db="EMBL/GenBank/DDBJ databases">
        <title>The sensing device of the deep-sea amphipod.</title>
        <authorList>
            <person name="Kobayashi H."/>
            <person name="Nagahama T."/>
            <person name="Arai W."/>
            <person name="Sasagawa Y."/>
            <person name="Umeda M."/>
            <person name="Hayashi T."/>
            <person name="Nikaido I."/>
            <person name="Watanabe H."/>
            <person name="Oguri K."/>
            <person name="Kitazato H."/>
            <person name="Fujioka K."/>
            <person name="Kido Y."/>
            <person name="Takami H."/>
        </authorList>
    </citation>
    <scope>NUCLEOTIDE SEQUENCE</scope>
    <source>
        <tissue evidence="12">Whole body</tissue>
    </source>
</reference>
<name>A0A6A7G726_9CRUS</name>
<evidence type="ECO:0000256" key="5">
    <source>
        <dbReference type="ARBA" id="ARBA00022771"/>
    </source>
</evidence>
<dbReference type="Pfam" id="PF26148">
    <property type="entry name" value="VPS18_RING_C"/>
    <property type="match status" value="1"/>
</dbReference>
<keyword evidence="4" id="KW-0479">Metal-binding</keyword>
<dbReference type="GO" id="GO:0008270">
    <property type="term" value="F:zinc ion binding"/>
    <property type="evidence" value="ECO:0007669"/>
    <property type="project" value="UniProtKB-KW"/>
</dbReference>
<evidence type="ECO:0000256" key="2">
    <source>
        <dbReference type="ARBA" id="ARBA00010454"/>
    </source>
</evidence>
<dbReference type="InterPro" id="IPR058919">
    <property type="entry name" value="Pep3/Vps18_RING_C"/>
</dbReference>
<keyword evidence="5" id="KW-0863">Zinc-finger</keyword>
<dbReference type="GO" id="GO:0008333">
    <property type="term" value="P:endosome to lysosome transport"/>
    <property type="evidence" value="ECO:0007669"/>
    <property type="project" value="TreeGrafter"/>
</dbReference>
<feature type="coiled-coil region" evidence="9">
    <location>
        <begin position="813"/>
        <end position="854"/>
    </location>
</feature>
<dbReference type="GO" id="GO:0030674">
    <property type="term" value="F:protein-macromolecule adaptor activity"/>
    <property type="evidence" value="ECO:0007669"/>
    <property type="project" value="TreeGrafter"/>
</dbReference>